<dbReference type="EC" id="3.5.2.6" evidence="3 8"/>
<dbReference type="GO" id="GO:0008658">
    <property type="term" value="F:penicillin binding"/>
    <property type="evidence" value="ECO:0007669"/>
    <property type="project" value="InterPro"/>
</dbReference>
<dbReference type="GO" id="GO:0008800">
    <property type="term" value="F:beta-lactamase activity"/>
    <property type="evidence" value="ECO:0007669"/>
    <property type="project" value="UniProtKB-UniRule"/>
</dbReference>
<evidence type="ECO:0000256" key="3">
    <source>
        <dbReference type="ARBA" id="ARBA00012865"/>
    </source>
</evidence>
<evidence type="ECO:0000256" key="7">
    <source>
        <dbReference type="PIRSR" id="PIRSR602137-50"/>
    </source>
</evidence>
<dbReference type="SUPFAM" id="SSF56601">
    <property type="entry name" value="beta-lactamase/transpeptidase-like"/>
    <property type="match status" value="1"/>
</dbReference>
<dbReference type="PROSITE" id="PS00337">
    <property type="entry name" value="BETA_LACTAMASE_D"/>
    <property type="match status" value="1"/>
</dbReference>
<gene>
    <name evidence="11" type="ORF">E8M12_07660</name>
</gene>
<evidence type="ECO:0000256" key="8">
    <source>
        <dbReference type="RuleBase" id="RU361140"/>
    </source>
</evidence>
<dbReference type="Proteomes" id="UP000307999">
    <property type="component" value="Unassembled WGS sequence"/>
</dbReference>
<organism evidence="11 12">
    <name type="scientific">Thalassotalea mangrovi</name>
    <dbReference type="NCBI Taxonomy" id="2572245"/>
    <lineage>
        <taxon>Bacteria</taxon>
        <taxon>Pseudomonadati</taxon>
        <taxon>Pseudomonadota</taxon>
        <taxon>Gammaproteobacteria</taxon>
        <taxon>Alteromonadales</taxon>
        <taxon>Colwelliaceae</taxon>
        <taxon>Thalassotalea</taxon>
    </lineage>
</organism>
<dbReference type="InterPro" id="IPR002137">
    <property type="entry name" value="Beta-lactam_class-D_AS"/>
</dbReference>
<comment type="similarity">
    <text evidence="2 8">Belongs to the class-D beta-lactamase family.</text>
</comment>
<sequence length="264" mass="30402">MRNIITLYIIFWVAHTANAQTTVSYSLQECQSSCTMLIVSDDNKTMLAHNPARAKQRMTPFSSFKIANTLIALDTAVVKNLEQKLTFDTQAYPVQSWWPENWYQRPLVIRDAFQYSAVPIYQQIATEISAPVMSQYLKQFSYGNQDISSGIDTFWLNESLTISAEEQIEFLQKLYRQELDLKADTYVKFKQIMLVESTSEYQLYAKTGGGQLEKGKALGWYVGYVVKDNEIYYFAFNMDAKTFADVQKVRVNTVRSELKKLGII</sequence>
<feature type="modified residue" description="N6-carboxylysine" evidence="7">
    <location>
        <position position="65"/>
    </location>
</feature>
<keyword evidence="6 8" id="KW-0046">Antibiotic resistance</keyword>
<reference evidence="11 12" key="1">
    <citation type="submission" date="2019-04" db="EMBL/GenBank/DDBJ databases">
        <title>Thalassotalea guangxiensis sp. nov., isolated from sediment of the coastal wetland.</title>
        <authorList>
            <person name="Zheng S."/>
            <person name="Zhang D."/>
        </authorList>
    </citation>
    <scope>NUCLEOTIDE SEQUENCE [LARGE SCALE GENOMIC DNA]</scope>
    <source>
        <strain evidence="11 12">ZS-4</strain>
    </source>
</reference>
<dbReference type="Gene3D" id="3.40.710.10">
    <property type="entry name" value="DD-peptidase/beta-lactamase superfamily"/>
    <property type="match status" value="1"/>
</dbReference>
<keyword evidence="5 8" id="KW-0378">Hydrolase</keyword>
<feature type="active site" description="Acyl-ester intermediate" evidence="7">
    <location>
        <position position="62"/>
    </location>
</feature>
<feature type="chain" id="PRO_5020616354" description="Beta-lactamase" evidence="9">
    <location>
        <begin position="20"/>
        <end position="264"/>
    </location>
</feature>
<evidence type="ECO:0000313" key="12">
    <source>
        <dbReference type="Proteomes" id="UP000307999"/>
    </source>
</evidence>
<dbReference type="RefSeq" id="WP_136735503.1">
    <property type="nucleotide sequence ID" value="NZ_SWDB01000017.1"/>
</dbReference>
<keyword evidence="4 9" id="KW-0732">Signal</keyword>
<dbReference type="InterPro" id="IPR001460">
    <property type="entry name" value="PCN-bd_Tpept"/>
</dbReference>
<evidence type="ECO:0000313" key="11">
    <source>
        <dbReference type="EMBL" id="TKB45638.1"/>
    </source>
</evidence>
<dbReference type="GO" id="GO:0046677">
    <property type="term" value="P:response to antibiotic"/>
    <property type="evidence" value="ECO:0007669"/>
    <property type="project" value="UniProtKB-UniRule"/>
</dbReference>
<dbReference type="GO" id="GO:0017001">
    <property type="term" value="P:antibiotic catabolic process"/>
    <property type="evidence" value="ECO:0007669"/>
    <property type="project" value="InterPro"/>
</dbReference>
<proteinExistence type="inferred from homology"/>
<evidence type="ECO:0000256" key="2">
    <source>
        <dbReference type="ARBA" id="ARBA00007898"/>
    </source>
</evidence>
<evidence type="ECO:0000256" key="4">
    <source>
        <dbReference type="ARBA" id="ARBA00022729"/>
    </source>
</evidence>
<evidence type="ECO:0000259" key="10">
    <source>
        <dbReference type="Pfam" id="PF00905"/>
    </source>
</evidence>
<feature type="domain" description="Penicillin-binding protein transpeptidase" evidence="10">
    <location>
        <begin position="54"/>
        <end position="245"/>
    </location>
</feature>
<accession>A0A4U1B5G1</accession>
<feature type="signal peptide" evidence="9">
    <location>
        <begin position="1"/>
        <end position="19"/>
    </location>
</feature>
<keyword evidence="12" id="KW-1185">Reference proteome</keyword>
<comment type="catalytic activity">
    <reaction evidence="1 8">
        <text>a beta-lactam + H2O = a substituted beta-amino acid</text>
        <dbReference type="Rhea" id="RHEA:20401"/>
        <dbReference type="ChEBI" id="CHEBI:15377"/>
        <dbReference type="ChEBI" id="CHEBI:35627"/>
        <dbReference type="ChEBI" id="CHEBI:140347"/>
        <dbReference type="EC" id="3.5.2.6"/>
    </reaction>
</comment>
<evidence type="ECO:0000256" key="1">
    <source>
        <dbReference type="ARBA" id="ARBA00001526"/>
    </source>
</evidence>
<protein>
    <recommendedName>
        <fullName evidence="3 8">Beta-lactamase</fullName>
        <ecNumber evidence="3 8">3.5.2.6</ecNumber>
    </recommendedName>
</protein>
<dbReference type="OrthoDB" id="9762883at2"/>
<dbReference type="EMBL" id="SWDB01000017">
    <property type="protein sequence ID" value="TKB45638.1"/>
    <property type="molecule type" value="Genomic_DNA"/>
</dbReference>
<evidence type="ECO:0000256" key="5">
    <source>
        <dbReference type="ARBA" id="ARBA00022801"/>
    </source>
</evidence>
<dbReference type="InterPro" id="IPR012338">
    <property type="entry name" value="Beta-lactam/transpept-like"/>
</dbReference>
<evidence type="ECO:0000256" key="6">
    <source>
        <dbReference type="ARBA" id="ARBA00023251"/>
    </source>
</evidence>
<comment type="caution">
    <text evidence="11">The sequence shown here is derived from an EMBL/GenBank/DDBJ whole genome shotgun (WGS) entry which is preliminary data.</text>
</comment>
<name>A0A4U1B5G1_9GAMM</name>
<dbReference type="Pfam" id="PF00905">
    <property type="entry name" value="Transpeptidase"/>
    <property type="match status" value="1"/>
</dbReference>
<evidence type="ECO:0000256" key="9">
    <source>
        <dbReference type="SAM" id="SignalP"/>
    </source>
</evidence>
<dbReference type="AlphaFoldDB" id="A0A4U1B5G1"/>